<dbReference type="Gene3D" id="1.10.238.20">
    <property type="entry name" value="Pheromone/general odorant binding protein domain"/>
    <property type="match status" value="1"/>
</dbReference>
<name>A0A0X9ZUN1_BLAGE</name>
<dbReference type="EMBL" id="KT381653">
    <property type="protein sequence ID" value="AMA98144.1"/>
    <property type="molecule type" value="mRNA"/>
</dbReference>
<evidence type="ECO:0000313" key="5">
    <source>
        <dbReference type="EMBL" id="AMA98144.1"/>
    </source>
</evidence>
<reference evidence="5" key="1">
    <citation type="submission" date="2015-08" db="EMBL/GenBank/DDBJ databases">
        <title>Transcriptome-Based Identification and Expression Profiles of Chemosensory Genes in German Cockroach, Blattella germanica.</title>
        <authorList>
            <person name="Niu D.-J."/>
        </authorList>
    </citation>
    <scope>NUCLEOTIDE SEQUENCE</scope>
</reference>
<evidence type="ECO:0000256" key="1">
    <source>
        <dbReference type="ARBA" id="ARBA00004613"/>
    </source>
</evidence>
<protein>
    <submittedName>
        <fullName evidence="5">Chemosensory protein</fullName>
    </submittedName>
</protein>
<dbReference type="GO" id="GO:0007608">
    <property type="term" value="P:sensory perception of smell"/>
    <property type="evidence" value="ECO:0007669"/>
    <property type="project" value="UniProtKB-ARBA"/>
</dbReference>
<evidence type="ECO:0000256" key="2">
    <source>
        <dbReference type="ARBA" id="ARBA00008098"/>
    </source>
</evidence>
<dbReference type="CDD" id="cd23992">
    <property type="entry name" value="PBP_GOBP"/>
    <property type="match status" value="1"/>
</dbReference>
<dbReference type="SMART" id="SM00708">
    <property type="entry name" value="PhBP"/>
    <property type="match status" value="1"/>
</dbReference>
<dbReference type="SUPFAM" id="SSF47565">
    <property type="entry name" value="Insect pheromone/odorant-binding proteins"/>
    <property type="match status" value="1"/>
</dbReference>
<accession>A0A0X9ZUN1</accession>
<proteinExistence type="evidence at transcript level"/>
<evidence type="ECO:0000256" key="3">
    <source>
        <dbReference type="ARBA" id="ARBA00022525"/>
    </source>
</evidence>
<dbReference type="PANTHER" id="PTHR21364">
    <property type="entry name" value="GENERAL ODORANT-BINDING PROTEIN 19A"/>
    <property type="match status" value="1"/>
</dbReference>
<comment type="similarity">
    <text evidence="2">Belongs to the PBP/GOBP family.</text>
</comment>
<feature type="signal peptide" evidence="4">
    <location>
        <begin position="1"/>
        <end position="19"/>
    </location>
</feature>
<dbReference type="InterPro" id="IPR036728">
    <property type="entry name" value="PBP_GOBP_sf"/>
</dbReference>
<dbReference type="InterPro" id="IPR006170">
    <property type="entry name" value="PBP/GOBP"/>
</dbReference>
<comment type="subcellular location">
    <subcellularLocation>
        <location evidence="1">Secreted</location>
    </subcellularLocation>
</comment>
<dbReference type="GO" id="GO:0005549">
    <property type="term" value="F:odorant binding"/>
    <property type="evidence" value="ECO:0007669"/>
    <property type="project" value="InterPro"/>
</dbReference>
<feature type="chain" id="PRO_5007072616" evidence="4">
    <location>
        <begin position="20"/>
        <end position="141"/>
    </location>
</feature>
<keyword evidence="4" id="KW-0732">Signal</keyword>
<dbReference type="PANTHER" id="PTHR21364:SF2">
    <property type="entry name" value="GENERAL ODORANT-BINDING PROTEIN 19A"/>
    <property type="match status" value="1"/>
</dbReference>
<organism evidence="5">
    <name type="scientific">Blattella germanica</name>
    <name type="common">German cockroach</name>
    <name type="synonym">Blatta germanica</name>
    <dbReference type="NCBI Taxonomy" id="6973"/>
    <lineage>
        <taxon>Eukaryota</taxon>
        <taxon>Metazoa</taxon>
        <taxon>Ecdysozoa</taxon>
        <taxon>Arthropoda</taxon>
        <taxon>Hexapoda</taxon>
        <taxon>Insecta</taxon>
        <taxon>Pterygota</taxon>
        <taxon>Neoptera</taxon>
        <taxon>Polyneoptera</taxon>
        <taxon>Dictyoptera</taxon>
        <taxon>Blattodea</taxon>
        <taxon>Blaberoidea</taxon>
        <taxon>Blattellidae</taxon>
        <taxon>Blattella</taxon>
    </lineage>
</organism>
<evidence type="ECO:0000256" key="4">
    <source>
        <dbReference type="SAM" id="SignalP"/>
    </source>
</evidence>
<sequence>MHRELLVLVLAVVIQLALAELSLEEIKKANEILRKHCQPESGVSDDILNGAMSGNFPEDRGLKCYLACMMRLAHVLKNGQYRSELAVRLADDVLPSSIKDRARVVVEKCKDEGAGLADECEMAFAIKKCSYAADPEIFYVQ</sequence>
<dbReference type="FunFam" id="1.10.238.20:FF:000001">
    <property type="entry name" value="General odorant-binding protein lush"/>
    <property type="match status" value="1"/>
</dbReference>
<dbReference type="GO" id="GO:0005576">
    <property type="term" value="C:extracellular region"/>
    <property type="evidence" value="ECO:0007669"/>
    <property type="project" value="UniProtKB-SubCell"/>
</dbReference>
<dbReference type="AlphaFoldDB" id="A0A0X9ZUN1"/>
<dbReference type="Pfam" id="PF01395">
    <property type="entry name" value="PBP_GOBP"/>
    <property type="match status" value="1"/>
</dbReference>
<keyword evidence="3" id="KW-0964">Secreted</keyword>